<protein>
    <recommendedName>
        <fullName evidence="5">PE-PGRS family protein</fullName>
    </recommendedName>
</protein>
<keyword evidence="4" id="KW-1185">Reference proteome</keyword>
<evidence type="ECO:0008006" key="5">
    <source>
        <dbReference type="Google" id="ProtNLM"/>
    </source>
</evidence>
<gene>
    <name evidence="3" type="ORF">ACFFRO_00585</name>
</gene>
<reference evidence="3 4" key="1">
    <citation type="submission" date="2024-09" db="EMBL/GenBank/DDBJ databases">
        <authorList>
            <person name="Sun Q."/>
            <person name="Mori K."/>
        </authorList>
    </citation>
    <scope>NUCLEOTIDE SEQUENCE [LARGE SCALE GENOMIC DNA]</scope>
    <source>
        <strain evidence="3 4">JCM 10918</strain>
    </source>
</reference>
<evidence type="ECO:0000313" key="4">
    <source>
        <dbReference type="Proteomes" id="UP001589703"/>
    </source>
</evidence>
<evidence type="ECO:0000313" key="3">
    <source>
        <dbReference type="EMBL" id="MFB9733655.1"/>
    </source>
</evidence>
<name>A0ABV5V749_9ACTN</name>
<feature type="coiled-coil region" evidence="1">
    <location>
        <begin position="309"/>
        <end position="339"/>
    </location>
</feature>
<dbReference type="EMBL" id="JBHMAR010000001">
    <property type="protein sequence ID" value="MFB9733655.1"/>
    <property type="molecule type" value="Genomic_DNA"/>
</dbReference>
<evidence type="ECO:0000256" key="1">
    <source>
        <dbReference type="SAM" id="Coils"/>
    </source>
</evidence>
<proteinExistence type="predicted"/>
<dbReference type="Proteomes" id="UP001589703">
    <property type="component" value="Unassembled WGS sequence"/>
</dbReference>
<comment type="caution">
    <text evidence="3">The sequence shown here is derived from an EMBL/GenBank/DDBJ whole genome shotgun (WGS) entry which is preliminary data.</text>
</comment>
<organism evidence="3 4">
    <name type="scientific">Streptomyces thermocoprophilus</name>
    <dbReference type="NCBI Taxonomy" id="78356"/>
    <lineage>
        <taxon>Bacteria</taxon>
        <taxon>Bacillati</taxon>
        <taxon>Actinomycetota</taxon>
        <taxon>Actinomycetes</taxon>
        <taxon>Kitasatosporales</taxon>
        <taxon>Streptomycetaceae</taxon>
        <taxon>Streptomyces</taxon>
    </lineage>
</organism>
<accession>A0ABV5V749</accession>
<sequence>MPSTAVTPADRPVAPPTVWTARGRHLGYAAAGVVRKHLKLLKDEGTVQDFMELPEDESPPGSRAFEARWRVGTDAAVPGEVTVRARLTVAEGAGRGQEWTLLAEAERAWDLGWPAPSEMFWPRDPDGGWPHESSGGSAYLRVNALPEDDKALRRVLREAMRDPWDVHVVVHEAMTPDERGRASLMSHLPLGLRHRVVEHRAAPQQLSAVNYALRDAGLRVPRGGALILPGTPAPEGVDQADLTLRTVFLDGSEPVELVALVTRFATAPRPLPQDAAELLTAVREQWHLFTLEEELHRERELVAMYAEALEAMTRSRDLYREAAERAQEALAAYREAAAEVPVPQQRPGRTGGARFPQLTRTLERLKDSAKAWRPPAPPARVPDGGRSSAKDGEAGGTTRTASP</sequence>
<keyword evidence="1" id="KW-0175">Coiled coil</keyword>
<feature type="region of interest" description="Disordered" evidence="2">
    <location>
        <begin position="363"/>
        <end position="403"/>
    </location>
</feature>
<evidence type="ECO:0000256" key="2">
    <source>
        <dbReference type="SAM" id="MobiDB-lite"/>
    </source>
</evidence>
<dbReference type="RefSeq" id="WP_385857725.1">
    <property type="nucleotide sequence ID" value="NZ_JBHMAR010000001.1"/>
</dbReference>
<feature type="region of interest" description="Disordered" evidence="2">
    <location>
        <begin position="339"/>
        <end position="358"/>
    </location>
</feature>